<name>A0A3S5EP30_9BACT</name>
<evidence type="ECO:0000313" key="2">
    <source>
        <dbReference type="EMBL" id="VEH14170.1"/>
    </source>
</evidence>
<dbReference type="EMBL" id="LR134384">
    <property type="protein sequence ID" value="VEH14061.1"/>
    <property type="molecule type" value="Genomic_DNA"/>
</dbReference>
<sequence>MNTYILMLSKTFPKGHLHAGEQTFFEEKLGISKLHTIRANYSLWEHRIAEIQAGKGVLSIRQWVGEPYRSKQVEIAQLTANEGVGIQKLIFIDNNIMLPVIEYGSGNEFKSMDRYMFAKNDGLSFKDWKAWFRNYDLSNPLAIIHFTNFRY</sequence>
<dbReference type="KEGG" id="poc:NCTC13071_00026"/>
<accession>A0A3S5EP30</accession>
<protein>
    <submittedName>
        <fullName evidence="1">Uncharacterized protein</fullName>
    </submittedName>
</protein>
<dbReference type="EMBL" id="LR134384">
    <property type="protein sequence ID" value="VEH14170.1"/>
    <property type="molecule type" value="Genomic_DNA"/>
</dbReference>
<dbReference type="GeneID" id="85011066"/>
<evidence type="ECO:0000313" key="3">
    <source>
        <dbReference type="Proteomes" id="UP000274578"/>
    </source>
</evidence>
<proteinExistence type="predicted"/>
<reference evidence="1 3" key="1">
    <citation type="submission" date="2018-12" db="EMBL/GenBank/DDBJ databases">
        <authorList>
            <consortium name="Pathogen Informatics"/>
        </authorList>
    </citation>
    <scope>NUCLEOTIDE SEQUENCE [LARGE SCALE GENOMIC DNA]</scope>
    <source>
        <strain evidence="1 3">NCTC13071</strain>
    </source>
</reference>
<gene>
    <name evidence="1" type="ORF">NCTC13071_00026</name>
    <name evidence="2" type="ORF">NCTC13071_00137</name>
</gene>
<dbReference type="RefSeq" id="WP_018921284.1">
    <property type="nucleotide sequence ID" value="NZ_LR134384.1"/>
</dbReference>
<organism evidence="1 3">
    <name type="scientific">Segatella oris</name>
    <dbReference type="NCBI Taxonomy" id="28135"/>
    <lineage>
        <taxon>Bacteria</taxon>
        <taxon>Pseudomonadati</taxon>
        <taxon>Bacteroidota</taxon>
        <taxon>Bacteroidia</taxon>
        <taxon>Bacteroidales</taxon>
        <taxon>Prevotellaceae</taxon>
        <taxon>Segatella</taxon>
    </lineage>
</organism>
<dbReference type="Proteomes" id="UP000274578">
    <property type="component" value="Chromosome 1"/>
</dbReference>
<dbReference type="AlphaFoldDB" id="A0A3S5EP30"/>
<evidence type="ECO:0000313" key="1">
    <source>
        <dbReference type="EMBL" id="VEH14061.1"/>
    </source>
</evidence>
<dbReference type="KEGG" id="poc:NCTC13071_00137"/>